<reference evidence="2" key="1">
    <citation type="submission" date="2023-10" db="EMBL/GenBank/DDBJ databases">
        <authorList>
            <person name="Chen Y."/>
            <person name="Shah S."/>
            <person name="Dougan E. K."/>
            <person name="Thang M."/>
            <person name="Chan C."/>
        </authorList>
    </citation>
    <scope>NUCLEOTIDE SEQUENCE [LARGE SCALE GENOMIC DNA]</scope>
</reference>
<feature type="compositionally biased region" description="Basic and acidic residues" evidence="1">
    <location>
        <begin position="172"/>
        <end position="192"/>
    </location>
</feature>
<feature type="compositionally biased region" description="Low complexity" evidence="1">
    <location>
        <begin position="225"/>
        <end position="236"/>
    </location>
</feature>
<comment type="caution">
    <text evidence="2">The sequence shown here is derived from an EMBL/GenBank/DDBJ whole genome shotgun (WGS) entry which is preliminary data.</text>
</comment>
<feature type="non-terminal residue" evidence="2">
    <location>
        <position position="1"/>
    </location>
</feature>
<protein>
    <submittedName>
        <fullName evidence="2">Uncharacterized protein</fullName>
    </submittedName>
</protein>
<gene>
    <name evidence="2" type="ORF">PCOR1329_LOCUS57277</name>
</gene>
<dbReference type="Proteomes" id="UP001189429">
    <property type="component" value="Unassembled WGS sequence"/>
</dbReference>
<feature type="compositionally biased region" description="Basic and acidic residues" evidence="1">
    <location>
        <begin position="256"/>
        <end position="288"/>
    </location>
</feature>
<evidence type="ECO:0000313" key="2">
    <source>
        <dbReference type="EMBL" id="CAK0871438.1"/>
    </source>
</evidence>
<proteinExistence type="predicted"/>
<keyword evidence="3" id="KW-1185">Reference proteome</keyword>
<feature type="region of interest" description="Disordered" evidence="1">
    <location>
        <begin position="63"/>
        <end position="288"/>
    </location>
</feature>
<evidence type="ECO:0000256" key="1">
    <source>
        <dbReference type="SAM" id="MobiDB-lite"/>
    </source>
</evidence>
<accession>A0ABN9VGX3</accession>
<sequence length="288" mass="29635">GPLRELAAAHAGGAAWQPRQPQLARALASYPAASFSVPGHGAPAWSAGAGAAGADALAFAGLSSASRSTSGASGQEAAAPRERGGVPAGRVHVSSRQASRDLQTRAGGGSRGRPQALQGQAPAQPSPQQLAHELQERLGGQLGPPRPREAGAHPQAQDALQMPHGLGSPPAAEKRPQHERRPAPPPPRDARQQRGTSAQQAANVRRGRSEASQVQTLESLPEAGPRTIPTTSTTTPAGWSAPWTAAVPEGSSRRPAPRELREPAQGRAHDGDGLGVEVRQHGQPEQRG</sequence>
<feature type="compositionally biased region" description="Low complexity" evidence="1">
    <location>
        <begin position="114"/>
        <end position="131"/>
    </location>
</feature>
<organism evidence="2 3">
    <name type="scientific">Prorocentrum cordatum</name>
    <dbReference type="NCBI Taxonomy" id="2364126"/>
    <lineage>
        <taxon>Eukaryota</taxon>
        <taxon>Sar</taxon>
        <taxon>Alveolata</taxon>
        <taxon>Dinophyceae</taxon>
        <taxon>Prorocentrales</taxon>
        <taxon>Prorocentraceae</taxon>
        <taxon>Prorocentrum</taxon>
    </lineage>
</organism>
<evidence type="ECO:0000313" key="3">
    <source>
        <dbReference type="Proteomes" id="UP001189429"/>
    </source>
</evidence>
<dbReference type="EMBL" id="CAUYUJ010017070">
    <property type="protein sequence ID" value="CAK0871438.1"/>
    <property type="molecule type" value="Genomic_DNA"/>
</dbReference>
<feature type="compositionally biased region" description="Low complexity" evidence="1">
    <location>
        <begin position="63"/>
        <end position="74"/>
    </location>
</feature>
<name>A0ABN9VGX3_9DINO</name>